<gene>
    <name evidence="1" type="ORF">KIPB_011933</name>
</gene>
<reference evidence="1 2" key="1">
    <citation type="journal article" date="2018" name="PLoS ONE">
        <title>The draft genome of Kipferlia bialata reveals reductive genome evolution in fornicate parasites.</title>
        <authorList>
            <person name="Tanifuji G."/>
            <person name="Takabayashi S."/>
            <person name="Kume K."/>
            <person name="Takagi M."/>
            <person name="Nakayama T."/>
            <person name="Kamikawa R."/>
            <person name="Inagaki Y."/>
            <person name="Hashimoto T."/>
        </authorList>
    </citation>
    <scope>NUCLEOTIDE SEQUENCE [LARGE SCALE GENOMIC DNA]</scope>
    <source>
        <strain evidence="1">NY0173</strain>
    </source>
</reference>
<dbReference type="AlphaFoldDB" id="A0A9K3GMP0"/>
<feature type="non-terminal residue" evidence="1">
    <location>
        <position position="64"/>
    </location>
</feature>
<organism evidence="1 2">
    <name type="scientific">Kipferlia bialata</name>
    <dbReference type="NCBI Taxonomy" id="797122"/>
    <lineage>
        <taxon>Eukaryota</taxon>
        <taxon>Metamonada</taxon>
        <taxon>Carpediemonas-like organisms</taxon>
        <taxon>Kipferlia</taxon>
    </lineage>
</organism>
<name>A0A9K3GMP0_9EUKA</name>
<sequence>YFWTDPCSVAHFVGAWLIEGPGDCPALVDVIDRATVCNLVGFSRKRLNGLLVQLGYEAKGTGKT</sequence>
<dbReference type="Proteomes" id="UP000265618">
    <property type="component" value="Unassembled WGS sequence"/>
</dbReference>
<evidence type="ECO:0000313" key="2">
    <source>
        <dbReference type="Proteomes" id="UP000265618"/>
    </source>
</evidence>
<keyword evidence="2" id="KW-1185">Reference proteome</keyword>
<accession>A0A9K3GMP0</accession>
<dbReference type="EMBL" id="BDIP01005065">
    <property type="protein sequence ID" value="GIQ89459.1"/>
    <property type="molecule type" value="Genomic_DNA"/>
</dbReference>
<comment type="caution">
    <text evidence="1">The sequence shown here is derived from an EMBL/GenBank/DDBJ whole genome shotgun (WGS) entry which is preliminary data.</text>
</comment>
<protein>
    <submittedName>
        <fullName evidence="1">Uncharacterized protein</fullName>
    </submittedName>
</protein>
<proteinExistence type="predicted"/>
<evidence type="ECO:0000313" key="1">
    <source>
        <dbReference type="EMBL" id="GIQ89459.1"/>
    </source>
</evidence>